<proteinExistence type="predicted"/>
<feature type="compositionally biased region" description="Polar residues" evidence="1">
    <location>
        <begin position="48"/>
        <end position="61"/>
    </location>
</feature>
<evidence type="ECO:0000313" key="3">
    <source>
        <dbReference type="Proteomes" id="UP001189429"/>
    </source>
</evidence>
<evidence type="ECO:0000313" key="2">
    <source>
        <dbReference type="EMBL" id="CAK0898115.1"/>
    </source>
</evidence>
<protein>
    <submittedName>
        <fullName evidence="2">Uncharacterized protein</fullName>
    </submittedName>
</protein>
<evidence type="ECO:0000256" key="1">
    <source>
        <dbReference type="SAM" id="MobiDB-lite"/>
    </source>
</evidence>
<keyword evidence="3" id="KW-1185">Reference proteome</keyword>
<gene>
    <name evidence="2" type="ORF">PCOR1329_LOCUS76087</name>
</gene>
<feature type="region of interest" description="Disordered" evidence="1">
    <location>
        <begin position="38"/>
        <end position="120"/>
    </location>
</feature>
<comment type="caution">
    <text evidence="2">The sequence shown here is derived from an EMBL/GenBank/DDBJ whole genome shotgun (WGS) entry which is preliminary data.</text>
</comment>
<name>A0ABN9XEP7_9DINO</name>
<reference evidence="2" key="1">
    <citation type="submission" date="2023-10" db="EMBL/GenBank/DDBJ databases">
        <authorList>
            <person name="Chen Y."/>
            <person name="Shah S."/>
            <person name="Dougan E. K."/>
            <person name="Thang M."/>
            <person name="Chan C."/>
        </authorList>
    </citation>
    <scope>NUCLEOTIDE SEQUENCE [LARGE SCALE GENOMIC DNA]</scope>
</reference>
<accession>A0ABN9XEP7</accession>
<organism evidence="2 3">
    <name type="scientific">Prorocentrum cordatum</name>
    <dbReference type="NCBI Taxonomy" id="2364126"/>
    <lineage>
        <taxon>Eukaryota</taxon>
        <taxon>Sar</taxon>
        <taxon>Alveolata</taxon>
        <taxon>Dinophyceae</taxon>
        <taxon>Prorocentrales</taxon>
        <taxon>Prorocentraceae</taxon>
        <taxon>Prorocentrum</taxon>
    </lineage>
</organism>
<feature type="compositionally biased region" description="Basic and acidic residues" evidence="1">
    <location>
        <begin position="71"/>
        <end position="85"/>
    </location>
</feature>
<sequence>MIVTIREWGRSGEEKERWGRRTATCEWVAPVQRRANETLARDAAATESCLSNTEPAGTPNGSAAKGRTRQGGRDGKERDERDRREVRLRRGVGKECIRPSDQTLNDGGSSKRRCEGTASIIQPIEVQRDAKEVDM</sequence>
<feature type="compositionally biased region" description="Basic and acidic residues" evidence="1">
    <location>
        <begin position="7"/>
        <end position="19"/>
    </location>
</feature>
<dbReference type="EMBL" id="CAUYUJ010020431">
    <property type="protein sequence ID" value="CAK0898115.1"/>
    <property type="molecule type" value="Genomic_DNA"/>
</dbReference>
<dbReference type="Proteomes" id="UP001189429">
    <property type="component" value="Unassembled WGS sequence"/>
</dbReference>
<feature type="region of interest" description="Disordered" evidence="1">
    <location>
        <begin position="1"/>
        <end position="20"/>
    </location>
</feature>